<dbReference type="InterPro" id="IPR002347">
    <property type="entry name" value="SDR_fam"/>
</dbReference>
<accession>A0A6J4MMG8</accession>
<evidence type="ECO:0000256" key="2">
    <source>
        <dbReference type="ARBA" id="ARBA00023002"/>
    </source>
</evidence>
<reference evidence="5" key="1">
    <citation type="submission" date="2020-02" db="EMBL/GenBank/DDBJ databases">
        <authorList>
            <person name="Meier V. D."/>
        </authorList>
    </citation>
    <scope>NUCLEOTIDE SEQUENCE</scope>
    <source>
        <strain evidence="5">AVDCRST_MAG68</strain>
    </source>
</reference>
<comment type="similarity">
    <text evidence="1">Belongs to the short-chain dehydrogenases/reductases (SDR) family.</text>
</comment>
<dbReference type="SUPFAM" id="SSF51735">
    <property type="entry name" value="NAD(P)-binding Rossmann-fold domains"/>
    <property type="match status" value="1"/>
</dbReference>
<feature type="compositionally biased region" description="Low complexity" evidence="3">
    <location>
        <begin position="184"/>
        <end position="198"/>
    </location>
</feature>
<evidence type="ECO:0000256" key="3">
    <source>
        <dbReference type="SAM" id="MobiDB-lite"/>
    </source>
</evidence>
<dbReference type="EMBL" id="CADCTW010000212">
    <property type="protein sequence ID" value="CAA9363489.1"/>
    <property type="molecule type" value="Genomic_DNA"/>
</dbReference>
<dbReference type="GO" id="GO:0016491">
    <property type="term" value="F:oxidoreductase activity"/>
    <property type="evidence" value="ECO:0007669"/>
    <property type="project" value="UniProtKB-KW"/>
</dbReference>
<dbReference type="PANTHER" id="PTHR44196">
    <property type="entry name" value="DEHYDROGENASE/REDUCTASE SDR FAMILY MEMBER 7B"/>
    <property type="match status" value="1"/>
</dbReference>
<evidence type="ECO:0000259" key="4">
    <source>
        <dbReference type="SMART" id="SM00822"/>
    </source>
</evidence>
<proteinExistence type="inferred from homology"/>
<dbReference type="Pfam" id="PF00106">
    <property type="entry name" value="adh_short"/>
    <property type="match status" value="1"/>
</dbReference>
<keyword evidence="2" id="KW-0560">Oxidoreductase</keyword>
<dbReference type="CDD" id="cd05233">
    <property type="entry name" value="SDR_c"/>
    <property type="match status" value="1"/>
</dbReference>
<sequence length="220" mass="23289">MSGIEVGMLIPDAQDLSGRAVLVTGGSSGIGRATARALASLGARVVTFARDQDKLQEALDEIRSTGGEAHGIVADVSRIEDVRRVFEEVDRRLGGLDILVNNAAVSGEDFPDESLEEIDRMVRTNVVGYLACAHEALRRIQERERGHVVLVGSMSADLRESGRSPQREGGCHPHPPGGIWSSSGGAATGCRRTAGPRGSRLPDGTRRGGDLLDEIVRCAG</sequence>
<dbReference type="PRINTS" id="PR00081">
    <property type="entry name" value="GDHRDH"/>
</dbReference>
<feature type="region of interest" description="Disordered" evidence="3">
    <location>
        <begin position="157"/>
        <end position="208"/>
    </location>
</feature>
<dbReference type="Gene3D" id="3.40.50.720">
    <property type="entry name" value="NAD(P)-binding Rossmann-like Domain"/>
    <property type="match status" value="1"/>
</dbReference>
<dbReference type="PANTHER" id="PTHR44196:SF1">
    <property type="entry name" value="DEHYDROGENASE_REDUCTASE SDR FAMILY MEMBER 7B"/>
    <property type="match status" value="1"/>
</dbReference>
<organism evidence="5">
    <name type="scientific">uncultured Gemmatimonadota bacterium</name>
    <dbReference type="NCBI Taxonomy" id="203437"/>
    <lineage>
        <taxon>Bacteria</taxon>
        <taxon>Pseudomonadati</taxon>
        <taxon>Gemmatimonadota</taxon>
        <taxon>environmental samples</taxon>
    </lineage>
</organism>
<evidence type="ECO:0000256" key="1">
    <source>
        <dbReference type="ARBA" id="ARBA00006484"/>
    </source>
</evidence>
<evidence type="ECO:0000313" key="5">
    <source>
        <dbReference type="EMBL" id="CAA9363489.1"/>
    </source>
</evidence>
<dbReference type="SMART" id="SM00822">
    <property type="entry name" value="PKS_KR"/>
    <property type="match status" value="1"/>
</dbReference>
<dbReference type="InterPro" id="IPR057326">
    <property type="entry name" value="KR_dom"/>
</dbReference>
<feature type="compositionally biased region" description="Basic and acidic residues" evidence="3">
    <location>
        <begin position="157"/>
        <end position="171"/>
    </location>
</feature>
<dbReference type="AlphaFoldDB" id="A0A6J4MMG8"/>
<protein>
    <recommendedName>
        <fullName evidence="4">Ketoreductase domain-containing protein</fullName>
    </recommendedName>
</protein>
<feature type="domain" description="Ketoreductase" evidence="4">
    <location>
        <begin position="19"/>
        <end position="214"/>
    </location>
</feature>
<dbReference type="InterPro" id="IPR036291">
    <property type="entry name" value="NAD(P)-bd_dom_sf"/>
</dbReference>
<name>A0A6J4MMG8_9BACT</name>
<gene>
    <name evidence="5" type="ORF">AVDCRST_MAG68-4623</name>
</gene>
<dbReference type="GO" id="GO:0016020">
    <property type="term" value="C:membrane"/>
    <property type="evidence" value="ECO:0007669"/>
    <property type="project" value="TreeGrafter"/>
</dbReference>